<reference evidence="2" key="1">
    <citation type="submission" date="2019-03" db="EMBL/GenBank/DDBJ databases">
        <authorList>
            <person name="Olsen N.S."/>
            <person name="Kot W."/>
            <person name="Hansen L.H."/>
        </authorList>
    </citation>
    <scope>NUCLEOTIDE SEQUENCE [LARGE SCALE GENOMIC DNA]</scope>
</reference>
<evidence type="ECO:0000313" key="2">
    <source>
        <dbReference type="Proteomes" id="UP000297092"/>
    </source>
</evidence>
<organism evidence="1 2">
    <name type="scientific">Escherichia phage Lidtsur</name>
    <dbReference type="NCBI Taxonomy" id="2562235"/>
    <lineage>
        <taxon>Viruses</taxon>
        <taxon>Duplodnaviria</taxon>
        <taxon>Heunggongvirae</taxon>
        <taxon>Uroviricota</taxon>
        <taxon>Caudoviricetes</taxon>
        <taxon>Autographivirales</taxon>
        <taxon>Autoscriptoviridae</taxon>
        <taxon>Stentvirinae</taxon>
        <taxon>Bonnellvirus</taxon>
        <taxon>Bonnellvirus lidtsur</taxon>
    </lineage>
</organism>
<name>A0A4D6DZ15_9CAUD</name>
<keyword evidence="2" id="KW-1185">Reference proteome</keyword>
<proteinExistence type="predicted"/>
<accession>A0A4D6DZ15</accession>
<dbReference type="EMBL" id="MK629528">
    <property type="protein sequence ID" value="QBZ71552.1"/>
    <property type="molecule type" value="Genomic_DNA"/>
</dbReference>
<dbReference type="KEGG" id="vg:55013130"/>
<sequence length="101" mass="11110">MASANKQLDALHRMLVEYLTDRLVEARKKDEDGNILAPMAAAELSVLRQFLKDNGIAADADHADDLLALQEQLKQEKSDTARKSIMDAAITSIAEDSGMMH</sequence>
<dbReference type="GeneID" id="55013130"/>
<dbReference type="InterPro" id="IPR024345">
    <property type="entry name" value="DNA_matur_Phage_T7-like"/>
</dbReference>
<dbReference type="RefSeq" id="YP_009821646.1">
    <property type="nucleotide sequence ID" value="NC_048177.1"/>
</dbReference>
<protein>
    <submittedName>
        <fullName evidence="1">Terminase small subunit</fullName>
    </submittedName>
</protein>
<dbReference type="Pfam" id="PF11123">
    <property type="entry name" value="DNA_Packaging_2"/>
    <property type="match status" value="1"/>
</dbReference>
<dbReference type="Proteomes" id="UP000297092">
    <property type="component" value="Segment"/>
</dbReference>
<evidence type="ECO:0000313" key="1">
    <source>
        <dbReference type="EMBL" id="QBZ71552.1"/>
    </source>
</evidence>